<feature type="compositionally biased region" description="Low complexity" evidence="6">
    <location>
        <begin position="49"/>
        <end position="60"/>
    </location>
</feature>
<dbReference type="SUPFAM" id="SSF54928">
    <property type="entry name" value="RNA-binding domain, RBD"/>
    <property type="match status" value="1"/>
</dbReference>
<dbReference type="STRING" id="299467.A0A443S1C2"/>
<dbReference type="Pfam" id="PF16366">
    <property type="entry name" value="CEBP_ZZ"/>
    <property type="match status" value="1"/>
</dbReference>
<feature type="non-terminal residue" evidence="8">
    <location>
        <position position="1"/>
    </location>
</feature>
<dbReference type="InterPro" id="IPR034819">
    <property type="entry name" value="CPEB"/>
</dbReference>
<dbReference type="GO" id="GO:0008135">
    <property type="term" value="F:translation factor activity, RNA binding"/>
    <property type="evidence" value="ECO:0007669"/>
    <property type="project" value="TreeGrafter"/>
</dbReference>
<gene>
    <name evidence="8" type="ORF">B4U80_02236</name>
</gene>
<dbReference type="InterPro" id="IPR012677">
    <property type="entry name" value="Nucleotide-bd_a/b_plait_sf"/>
</dbReference>
<dbReference type="AlphaFoldDB" id="A0A443S1C2"/>
<keyword evidence="4 5" id="KW-0694">RNA-binding</keyword>
<dbReference type="GO" id="GO:0000900">
    <property type="term" value="F:mRNA regulatory element binding translation repressor activity"/>
    <property type="evidence" value="ECO:0007669"/>
    <property type="project" value="TreeGrafter"/>
</dbReference>
<keyword evidence="2" id="KW-0677">Repeat</keyword>
<dbReference type="Gene3D" id="4.10.640.40">
    <property type="entry name" value="Cytoplasmic polyadenylation element-binding protein, ZZ domain"/>
    <property type="match status" value="1"/>
</dbReference>
<dbReference type="InterPro" id="IPR034977">
    <property type="entry name" value="CPEB1_RRM1"/>
</dbReference>
<dbReference type="Gene3D" id="3.30.70.330">
    <property type="match status" value="2"/>
</dbReference>
<dbReference type="InterPro" id="IPR038446">
    <property type="entry name" value="CEBP_ZZ_sf"/>
</dbReference>
<dbReference type="CDD" id="cd12723">
    <property type="entry name" value="RRM1_CPEB1"/>
    <property type="match status" value="1"/>
</dbReference>
<dbReference type="CDD" id="cd12725">
    <property type="entry name" value="RRM2_CPEB1"/>
    <property type="match status" value="1"/>
</dbReference>
<dbReference type="GO" id="GO:0003730">
    <property type="term" value="F:mRNA 3'-UTR binding"/>
    <property type="evidence" value="ECO:0007669"/>
    <property type="project" value="InterPro"/>
</dbReference>
<feature type="region of interest" description="Disordered" evidence="6">
    <location>
        <begin position="46"/>
        <end position="113"/>
    </location>
</feature>
<dbReference type="SMART" id="SM00360">
    <property type="entry name" value="RRM"/>
    <property type="match status" value="2"/>
</dbReference>
<dbReference type="PROSITE" id="PS50102">
    <property type="entry name" value="RRM"/>
    <property type="match status" value="1"/>
</dbReference>
<comment type="caution">
    <text evidence="8">The sequence shown here is derived from an EMBL/GenBank/DDBJ whole genome shotgun (WGS) entry which is preliminary data.</text>
</comment>
<evidence type="ECO:0000256" key="4">
    <source>
        <dbReference type="ARBA" id="ARBA00022884"/>
    </source>
</evidence>
<dbReference type="Proteomes" id="UP000288716">
    <property type="component" value="Unassembled WGS sequence"/>
</dbReference>
<evidence type="ECO:0000256" key="5">
    <source>
        <dbReference type="PROSITE-ProRule" id="PRU00176"/>
    </source>
</evidence>
<protein>
    <submittedName>
        <fullName evidence="8">Cytoplasmic polyadenylation element-binding protein 1-B-like protein</fullName>
    </submittedName>
</protein>
<feature type="non-terminal residue" evidence="8">
    <location>
        <position position="479"/>
    </location>
</feature>
<keyword evidence="3" id="KW-0810">Translation regulation</keyword>
<organism evidence="8 9">
    <name type="scientific">Leptotrombidium deliense</name>
    <dbReference type="NCBI Taxonomy" id="299467"/>
    <lineage>
        <taxon>Eukaryota</taxon>
        <taxon>Metazoa</taxon>
        <taxon>Ecdysozoa</taxon>
        <taxon>Arthropoda</taxon>
        <taxon>Chelicerata</taxon>
        <taxon>Arachnida</taxon>
        <taxon>Acari</taxon>
        <taxon>Acariformes</taxon>
        <taxon>Trombidiformes</taxon>
        <taxon>Prostigmata</taxon>
        <taxon>Anystina</taxon>
        <taxon>Parasitengona</taxon>
        <taxon>Trombiculoidea</taxon>
        <taxon>Trombiculidae</taxon>
        <taxon>Leptotrombidium</taxon>
    </lineage>
</organism>
<dbReference type="GO" id="GO:0005634">
    <property type="term" value="C:nucleus"/>
    <property type="evidence" value="ECO:0007669"/>
    <property type="project" value="TreeGrafter"/>
</dbReference>
<accession>A0A443S1C2</accession>
<dbReference type="InterPro" id="IPR035979">
    <property type="entry name" value="RBD_domain_sf"/>
</dbReference>
<evidence type="ECO:0000313" key="8">
    <source>
        <dbReference type="EMBL" id="RWS21329.1"/>
    </source>
</evidence>
<dbReference type="PANTHER" id="PTHR12566">
    <property type="entry name" value="CYTOPLASMIC POLYADENYLATION ELEMENT BINDING PROTEIN CPEB"/>
    <property type="match status" value="1"/>
</dbReference>
<dbReference type="Pfam" id="PF16367">
    <property type="entry name" value="RRM_7"/>
    <property type="match status" value="1"/>
</dbReference>
<dbReference type="CDD" id="cd19757">
    <property type="entry name" value="Bbox1"/>
    <property type="match status" value="1"/>
</dbReference>
<feature type="domain" description="RRM" evidence="7">
    <location>
        <begin position="231"/>
        <end position="325"/>
    </location>
</feature>
<dbReference type="InterPro" id="IPR000504">
    <property type="entry name" value="RRM_dom"/>
</dbReference>
<sequence length="479" mass="53494">AEFHRDPFEEYDEDDIQHLCGRKNIGSSNLLSQSLPRSFTDSGTPFNFSSDWSSGSSGTGRAITGGRDSDINKWTRLGLNGNQRDRSESIQSKFSTEDDRSDENESPNNLLTDRLNNLSFGTSVLSPIIQSPARSPLTSTPIGNFAYNRGTRFTGMIGASSMISMNGSGEVFNPAWADQRWTLPIHAYDTLLSDVEKAAQAHRSAASYSEARCTWSGQINQKQHKNPSYSCKVFLGGVPWDITESGLMEAFSSFGPIRVQWPGRDVRSTPNPNPHSQKAGYVYVIFDTDRQVKSLLQSCTHDFSQGGKWYFNISSKKMRAKEVQVIPWVISDSNFVSSPAERLDPQKTVFVGALHGMLTAQGLAQIMNDLFGGVVYCGIDTDKYKYPIGSGRLTFNNAKSYSKAVQAGFIDIKCTRFTKKIQVDPYLEPSNCSKCGKTSGPIFCRDSRCFSYFCKPCWNWFHADGPMKQHRPMMRNKRD</sequence>
<comment type="similarity">
    <text evidence="1">Belongs to the RRM CPEB family.</text>
</comment>
<dbReference type="FunFam" id="3.30.70.330:FF:000054">
    <property type="entry name" value="Cytoplasmic polyadenylation element-binding protein 1"/>
    <property type="match status" value="1"/>
</dbReference>
<dbReference type="VEuPathDB" id="VectorBase:LDEU010711"/>
<reference evidence="8 9" key="1">
    <citation type="journal article" date="2018" name="Gigascience">
        <title>Genomes of trombidid mites reveal novel predicted allergens and laterally-transferred genes associated with secondary metabolism.</title>
        <authorList>
            <person name="Dong X."/>
            <person name="Chaisiri K."/>
            <person name="Xia D."/>
            <person name="Armstrong S.D."/>
            <person name="Fang Y."/>
            <person name="Donnelly M.J."/>
            <person name="Kadowaki T."/>
            <person name="McGarry J.W."/>
            <person name="Darby A.C."/>
            <person name="Makepeace B.L."/>
        </authorList>
    </citation>
    <scope>NUCLEOTIDE SEQUENCE [LARGE SCALE GENOMIC DNA]</scope>
    <source>
        <strain evidence="8">UoL-UT</strain>
    </source>
</reference>
<dbReference type="EMBL" id="NCKV01012767">
    <property type="protein sequence ID" value="RWS21329.1"/>
    <property type="molecule type" value="Genomic_DNA"/>
</dbReference>
<evidence type="ECO:0000259" key="7">
    <source>
        <dbReference type="PROSITE" id="PS50102"/>
    </source>
</evidence>
<dbReference type="GO" id="GO:0005737">
    <property type="term" value="C:cytoplasm"/>
    <property type="evidence" value="ECO:0007669"/>
    <property type="project" value="TreeGrafter"/>
</dbReference>
<evidence type="ECO:0000256" key="2">
    <source>
        <dbReference type="ARBA" id="ARBA00022737"/>
    </source>
</evidence>
<dbReference type="GO" id="GO:2000766">
    <property type="term" value="P:negative regulation of cytoplasmic translation"/>
    <property type="evidence" value="ECO:0007669"/>
    <property type="project" value="TreeGrafter"/>
</dbReference>
<dbReference type="GO" id="GO:0043005">
    <property type="term" value="C:neuron projection"/>
    <property type="evidence" value="ECO:0007669"/>
    <property type="project" value="TreeGrafter"/>
</dbReference>
<name>A0A443S1C2_9ACAR</name>
<dbReference type="OrthoDB" id="10033548at2759"/>
<proteinExistence type="inferred from homology"/>
<keyword evidence="9" id="KW-1185">Reference proteome</keyword>
<dbReference type="InterPro" id="IPR032296">
    <property type="entry name" value="CEBP_ZZ"/>
</dbReference>
<dbReference type="GO" id="GO:0043022">
    <property type="term" value="F:ribosome binding"/>
    <property type="evidence" value="ECO:0007669"/>
    <property type="project" value="TreeGrafter"/>
</dbReference>
<dbReference type="PANTHER" id="PTHR12566:SF9">
    <property type="entry name" value="CYTOPLASMIC POLYADENYLATION ELEMENT-BINDING PROTEIN 1"/>
    <property type="match status" value="1"/>
</dbReference>
<dbReference type="FunFam" id="3.30.70.330:FF:000086">
    <property type="entry name" value="Putative Cytoplasmic polyadenylation element-binding protein 1"/>
    <property type="match status" value="1"/>
</dbReference>
<evidence type="ECO:0000256" key="1">
    <source>
        <dbReference type="ARBA" id="ARBA00010347"/>
    </source>
</evidence>
<dbReference type="GO" id="GO:0045202">
    <property type="term" value="C:synapse"/>
    <property type="evidence" value="ECO:0007669"/>
    <property type="project" value="TreeGrafter"/>
</dbReference>
<evidence type="ECO:0000313" key="9">
    <source>
        <dbReference type="Proteomes" id="UP000288716"/>
    </source>
</evidence>
<evidence type="ECO:0000256" key="3">
    <source>
        <dbReference type="ARBA" id="ARBA00022845"/>
    </source>
</evidence>
<evidence type="ECO:0000256" key="6">
    <source>
        <dbReference type="SAM" id="MobiDB-lite"/>
    </source>
</evidence>